<dbReference type="PANTHER" id="PTHR43677">
    <property type="entry name" value="SHORT-CHAIN DEHYDROGENASE/REDUCTASE"/>
    <property type="match status" value="1"/>
</dbReference>
<protein>
    <recommendedName>
        <fullName evidence="3">Enoyl reductase (ER) domain-containing protein</fullName>
    </recommendedName>
</protein>
<sequence length="401" mass="42200">MDALVVQRLGDPTLAPGGEASPFAPVSGDHPAPGLPSPKSVRVRVAATSLNFATYLQVQGKYQERPALPFVPGSDYAGVVDAVGPAVRRVRPGGPVRVRVAATSLNFATYLQVQGKYQERPALPFVPGSDYAGVVDAVGPAVRRFRPGDRVCAVASLGSFAGLLVTEEKQLFLVPDGCDLVAAGALPVAFGTSHVGLVHRAQLKAGQVLLVLGAAGGVGASAVQIGKVCGAVVIAVARGTEKLQYLKSIGADHVIDSSKESIIESAKSFLKARGLKGVDVLYDPVGGKLTQDSLKILNWGAHILIIGFASGDVPVIRANIALVKNWTVHGLYWGSYLIHQPPVLIDSLNELLSWLSKGLITVQISHTYRLHEAHLAFAALRDRKAVGKVMIVMDSSAKSRL</sequence>
<dbReference type="InterPro" id="IPR013154">
    <property type="entry name" value="ADH-like_N"/>
</dbReference>
<dbReference type="Gene3D" id="3.40.50.720">
    <property type="entry name" value="NAD(P)-binding Rossmann-like Domain"/>
    <property type="match status" value="1"/>
</dbReference>
<dbReference type="GO" id="GO:0008270">
    <property type="term" value="F:zinc ion binding"/>
    <property type="evidence" value="ECO:0007669"/>
    <property type="project" value="InterPro"/>
</dbReference>
<dbReference type="Gramene" id="OB05G19930.1">
    <property type="protein sequence ID" value="OB05G19930.1"/>
    <property type="gene ID" value="OB05G19930"/>
</dbReference>
<reference evidence="4" key="1">
    <citation type="journal article" date="2013" name="Nat. Commun.">
        <title>Whole-genome sequencing of Oryza brachyantha reveals mechanisms underlying Oryza genome evolution.</title>
        <authorList>
            <person name="Chen J."/>
            <person name="Huang Q."/>
            <person name="Gao D."/>
            <person name="Wang J."/>
            <person name="Lang Y."/>
            <person name="Liu T."/>
            <person name="Li B."/>
            <person name="Bai Z."/>
            <person name="Luis Goicoechea J."/>
            <person name="Liang C."/>
            <person name="Chen C."/>
            <person name="Zhang W."/>
            <person name="Sun S."/>
            <person name="Liao Y."/>
            <person name="Zhang X."/>
            <person name="Yang L."/>
            <person name="Song C."/>
            <person name="Wang M."/>
            <person name="Shi J."/>
            <person name="Liu G."/>
            <person name="Liu J."/>
            <person name="Zhou H."/>
            <person name="Zhou W."/>
            <person name="Yu Q."/>
            <person name="An N."/>
            <person name="Chen Y."/>
            <person name="Cai Q."/>
            <person name="Wang B."/>
            <person name="Liu B."/>
            <person name="Min J."/>
            <person name="Huang Y."/>
            <person name="Wu H."/>
            <person name="Li Z."/>
            <person name="Zhang Y."/>
            <person name="Yin Y."/>
            <person name="Song W."/>
            <person name="Jiang J."/>
            <person name="Jackson S.A."/>
            <person name="Wing R.A."/>
            <person name="Wang J."/>
            <person name="Chen M."/>
        </authorList>
    </citation>
    <scope>NUCLEOTIDE SEQUENCE [LARGE SCALE GENOMIC DNA]</scope>
    <source>
        <strain evidence="4">cv. IRGC 101232</strain>
    </source>
</reference>
<evidence type="ECO:0000313" key="4">
    <source>
        <dbReference type="EnsemblPlants" id="OB05G19930.1"/>
    </source>
</evidence>
<dbReference type="Gene3D" id="3.90.180.10">
    <property type="entry name" value="Medium-chain alcohol dehydrogenases, catalytic domain"/>
    <property type="match status" value="2"/>
</dbReference>
<reference evidence="4" key="2">
    <citation type="submission" date="2013-04" db="UniProtKB">
        <authorList>
            <consortium name="EnsemblPlants"/>
        </authorList>
    </citation>
    <scope>IDENTIFICATION</scope>
</reference>
<dbReference type="PANTHER" id="PTHR43677:SF4">
    <property type="entry name" value="QUINONE OXIDOREDUCTASE-LIKE PROTEIN 2"/>
    <property type="match status" value="1"/>
</dbReference>
<dbReference type="InterPro" id="IPR002364">
    <property type="entry name" value="Quin_OxRdtase/zeta-crystal_CS"/>
</dbReference>
<evidence type="ECO:0000256" key="2">
    <source>
        <dbReference type="SAM" id="MobiDB-lite"/>
    </source>
</evidence>
<dbReference type="SUPFAM" id="SSF50129">
    <property type="entry name" value="GroES-like"/>
    <property type="match status" value="2"/>
</dbReference>
<dbReference type="InterPro" id="IPR020843">
    <property type="entry name" value="ER"/>
</dbReference>
<keyword evidence="5" id="KW-1185">Reference proteome</keyword>
<name>J3M5W9_ORYBR</name>
<dbReference type="OMA" id="CDIRGVF"/>
<dbReference type="InterPro" id="IPR013149">
    <property type="entry name" value="ADH-like_C"/>
</dbReference>
<dbReference type="SUPFAM" id="SSF51735">
    <property type="entry name" value="NAD(P)-binding Rossmann-fold domains"/>
    <property type="match status" value="1"/>
</dbReference>
<comment type="subunit">
    <text evidence="1">Homodimer.</text>
</comment>
<feature type="domain" description="Enoyl reductase (ER)" evidence="3">
    <location>
        <begin position="78"/>
        <end position="391"/>
    </location>
</feature>
<dbReference type="EnsemblPlants" id="OB05G19930.1">
    <property type="protein sequence ID" value="OB05G19930.1"/>
    <property type="gene ID" value="OB05G19930"/>
</dbReference>
<dbReference type="GO" id="GO:0016491">
    <property type="term" value="F:oxidoreductase activity"/>
    <property type="evidence" value="ECO:0007669"/>
    <property type="project" value="InterPro"/>
</dbReference>
<evidence type="ECO:0000259" key="3">
    <source>
        <dbReference type="SMART" id="SM00829"/>
    </source>
</evidence>
<dbReference type="AlphaFoldDB" id="J3M5W9"/>
<dbReference type="HOGENOM" id="CLU_026673_3_1_1"/>
<dbReference type="InterPro" id="IPR011032">
    <property type="entry name" value="GroES-like_sf"/>
</dbReference>
<dbReference type="InterPro" id="IPR036291">
    <property type="entry name" value="NAD(P)-bd_dom_sf"/>
</dbReference>
<dbReference type="Pfam" id="PF08240">
    <property type="entry name" value="ADH_N"/>
    <property type="match status" value="1"/>
</dbReference>
<evidence type="ECO:0000256" key="1">
    <source>
        <dbReference type="ARBA" id="ARBA00011738"/>
    </source>
</evidence>
<dbReference type="Proteomes" id="UP000006038">
    <property type="component" value="Chromosome 5"/>
</dbReference>
<dbReference type="STRING" id="4533.J3M5W9"/>
<accession>J3M5W9</accession>
<dbReference type="CDD" id="cd08241">
    <property type="entry name" value="QOR1"/>
    <property type="match status" value="1"/>
</dbReference>
<dbReference type="eggNOG" id="KOG1198">
    <property type="taxonomic scope" value="Eukaryota"/>
</dbReference>
<proteinExistence type="predicted"/>
<evidence type="ECO:0000313" key="5">
    <source>
        <dbReference type="Proteomes" id="UP000006038"/>
    </source>
</evidence>
<dbReference type="InterPro" id="IPR051397">
    <property type="entry name" value="Zn-ADH-like_protein"/>
</dbReference>
<feature type="region of interest" description="Disordered" evidence="2">
    <location>
        <begin position="10"/>
        <end position="39"/>
    </location>
</feature>
<dbReference type="Pfam" id="PF00107">
    <property type="entry name" value="ADH_zinc_N"/>
    <property type="match status" value="1"/>
</dbReference>
<dbReference type="PROSITE" id="PS01162">
    <property type="entry name" value="QOR_ZETA_CRYSTAL"/>
    <property type="match status" value="1"/>
</dbReference>
<dbReference type="SMART" id="SM00829">
    <property type="entry name" value="PKS_ER"/>
    <property type="match status" value="1"/>
</dbReference>
<organism evidence="4">
    <name type="scientific">Oryza brachyantha</name>
    <name type="common">malo sina</name>
    <dbReference type="NCBI Taxonomy" id="4533"/>
    <lineage>
        <taxon>Eukaryota</taxon>
        <taxon>Viridiplantae</taxon>
        <taxon>Streptophyta</taxon>
        <taxon>Embryophyta</taxon>
        <taxon>Tracheophyta</taxon>
        <taxon>Spermatophyta</taxon>
        <taxon>Magnoliopsida</taxon>
        <taxon>Liliopsida</taxon>
        <taxon>Poales</taxon>
        <taxon>Poaceae</taxon>
        <taxon>BOP clade</taxon>
        <taxon>Oryzoideae</taxon>
        <taxon>Oryzeae</taxon>
        <taxon>Oryzinae</taxon>
        <taxon>Oryza</taxon>
    </lineage>
</organism>